<keyword evidence="3" id="KW-1185">Reference proteome</keyword>
<dbReference type="AlphaFoldDB" id="A0A0E9MNZ4"/>
<organism evidence="2 3">
    <name type="scientific">Sphingomonas changbaiensis NBRC 104936</name>
    <dbReference type="NCBI Taxonomy" id="1219043"/>
    <lineage>
        <taxon>Bacteria</taxon>
        <taxon>Pseudomonadati</taxon>
        <taxon>Pseudomonadota</taxon>
        <taxon>Alphaproteobacteria</taxon>
        <taxon>Sphingomonadales</taxon>
        <taxon>Sphingomonadaceae</taxon>
        <taxon>Sphingomonas</taxon>
    </lineage>
</organism>
<proteinExistence type="predicted"/>
<comment type="caution">
    <text evidence="2">The sequence shown here is derived from an EMBL/GenBank/DDBJ whole genome shotgun (WGS) entry which is preliminary data.</text>
</comment>
<evidence type="ECO:0000256" key="1">
    <source>
        <dbReference type="SAM" id="Phobius"/>
    </source>
</evidence>
<feature type="transmembrane region" description="Helical" evidence="1">
    <location>
        <begin position="7"/>
        <end position="25"/>
    </location>
</feature>
<evidence type="ECO:0000313" key="2">
    <source>
        <dbReference type="EMBL" id="GAO39228.1"/>
    </source>
</evidence>
<reference evidence="2 3" key="1">
    <citation type="submission" date="2015-04" db="EMBL/GenBank/DDBJ databases">
        <title>Whole genome shotgun sequence of Sphingomonas changbaiensis NBRC 104936.</title>
        <authorList>
            <person name="Katano-Makiyama Y."/>
            <person name="Hosoyama A."/>
            <person name="Hashimoto M."/>
            <person name="Noguchi M."/>
            <person name="Tsuchikane K."/>
            <person name="Ohji S."/>
            <person name="Yamazoe A."/>
            <person name="Ichikawa N."/>
            <person name="Kimura A."/>
            <person name="Fujita N."/>
        </authorList>
    </citation>
    <scope>NUCLEOTIDE SEQUENCE [LARGE SCALE GENOMIC DNA]</scope>
    <source>
        <strain evidence="2 3">NBRC 104936</strain>
    </source>
</reference>
<dbReference type="EMBL" id="BBWU01000028">
    <property type="protein sequence ID" value="GAO39228.1"/>
    <property type="molecule type" value="Genomic_DNA"/>
</dbReference>
<evidence type="ECO:0000313" key="3">
    <source>
        <dbReference type="Proteomes" id="UP000033202"/>
    </source>
</evidence>
<keyword evidence="1" id="KW-1133">Transmembrane helix</keyword>
<name>A0A0E9MNZ4_9SPHN</name>
<keyword evidence="1" id="KW-0812">Transmembrane</keyword>
<keyword evidence="1" id="KW-0472">Membrane</keyword>
<feature type="transmembrane region" description="Helical" evidence="1">
    <location>
        <begin position="45"/>
        <end position="63"/>
    </location>
</feature>
<dbReference type="OrthoDB" id="4325203at2"/>
<dbReference type="Proteomes" id="UP000033202">
    <property type="component" value="Unassembled WGS sequence"/>
</dbReference>
<gene>
    <name evidence="2" type="ORF">SCH01S_28_00870</name>
</gene>
<sequence>MPQKWNLVRAAAYGAFFGLLVGVWHNLTDNAAYSSADNIEMTGGSVIGGALLFFVVAAGRNALVRAR</sequence>
<protein>
    <submittedName>
        <fullName evidence="2">Uncharacterized protein</fullName>
    </submittedName>
</protein>
<accession>A0A0E9MNZ4</accession>
<dbReference type="RefSeq" id="WP_046348050.1">
    <property type="nucleotide sequence ID" value="NZ_BBWU01000028.1"/>
</dbReference>
<dbReference type="STRING" id="1219043.SCH01S_28_00870"/>